<protein>
    <recommendedName>
        <fullName evidence="11">Tyrosine--tRNA ligase</fullName>
        <ecNumber evidence="11">6.1.1.1</ecNumber>
    </recommendedName>
    <alternativeName>
        <fullName evidence="11">Tyrosyl-tRNA synthetase</fullName>
        <shortName evidence="11">TyrRS</shortName>
    </alternativeName>
</protein>
<dbReference type="GO" id="GO:0006437">
    <property type="term" value="P:tyrosyl-tRNA aminoacylation"/>
    <property type="evidence" value="ECO:0007669"/>
    <property type="project" value="UniProtKB-UniRule"/>
</dbReference>
<keyword evidence="14" id="KW-1185">Reference proteome</keyword>
<dbReference type="Proteomes" id="UP000032668">
    <property type="component" value="Unassembled WGS sequence"/>
</dbReference>
<dbReference type="EC" id="6.1.1.1" evidence="11"/>
<dbReference type="PRINTS" id="PR01040">
    <property type="entry name" value="TRNASYNTHTYR"/>
</dbReference>
<dbReference type="FunFam" id="3.40.50.620:FF:000008">
    <property type="entry name" value="Tyrosine--tRNA ligase"/>
    <property type="match status" value="1"/>
</dbReference>
<dbReference type="GO" id="GO:0005524">
    <property type="term" value="F:ATP binding"/>
    <property type="evidence" value="ECO:0007669"/>
    <property type="project" value="UniProtKB-UniRule"/>
</dbReference>
<gene>
    <name evidence="11" type="primary">tyrS</name>
    <name evidence="13" type="ORF">Aam_020_155</name>
</gene>
<dbReference type="InterPro" id="IPR014729">
    <property type="entry name" value="Rossmann-like_a/b/a_fold"/>
</dbReference>
<dbReference type="HAMAP" id="MF_02006">
    <property type="entry name" value="Tyr_tRNA_synth_type1"/>
    <property type="match status" value="1"/>
</dbReference>
<comment type="subunit">
    <text evidence="11">Homodimer.</text>
</comment>
<evidence type="ECO:0000256" key="7">
    <source>
        <dbReference type="ARBA" id="ARBA00022917"/>
    </source>
</evidence>
<dbReference type="SUPFAM" id="SSF55174">
    <property type="entry name" value="Alpha-L RNA-binding motif"/>
    <property type="match status" value="1"/>
</dbReference>
<dbReference type="EMBL" id="BANC01000020">
    <property type="protein sequence ID" value="GAN79391.1"/>
    <property type="molecule type" value="Genomic_DNA"/>
</dbReference>
<feature type="binding site" evidence="11">
    <location>
        <position position="237"/>
    </location>
    <ligand>
        <name>ATP</name>
        <dbReference type="ChEBI" id="CHEBI:30616"/>
    </ligand>
</feature>
<dbReference type="InterPro" id="IPR024088">
    <property type="entry name" value="Tyr-tRNA-ligase_bac-type"/>
</dbReference>
<keyword evidence="8 11" id="KW-0030">Aminoacyl-tRNA synthetase</keyword>
<dbReference type="InterPro" id="IPR036986">
    <property type="entry name" value="S4_RNA-bd_sf"/>
</dbReference>
<dbReference type="InterPro" id="IPR024107">
    <property type="entry name" value="Tyr-tRNA-ligase_bac_1"/>
</dbReference>
<feature type="binding site" evidence="11">
    <location>
        <position position="174"/>
    </location>
    <ligand>
        <name>L-tyrosine</name>
        <dbReference type="ChEBI" id="CHEBI:58315"/>
    </ligand>
</feature>
<dbReference type="NCBIfam" id="TIGR00234">
    <property type="entry name" value="tyrS"/>
    <property type="match status" value="1"/>
</dbReference>
<dbReference type="CDD" id="cd00165">
    <property type="entry name" value="S4"/>
    <property type="match status" value="1"/>
</dbReference>
<evidence type="ECO:0000256" key="5">
    <source>
        <dbReference type="ARBA" id="ARBA00022840"/>
    </source>
</evidence>
<dbReference type="GO" id="GO:0004831">
    <property type="term" value="F:tyrosine-tRNA ligase activity"/>
    <property type="evidence" value="ECO:0007669"/>
    <property type="project" value="UniProtKB-UniRule"/>
</dbReference>
<dbReference type="Gene3D" id="1.10.240.10">
    <property type="entry name" value="Tyrosyl-Transfer RNA Synthetase"/>
    <property type="match status" value="1"/>
</dbReference>
<dbReference type="Gene3D" id="3.40.50.620">
    <property type="entry name" value="HUPs"/>
    <property type="match status" value="1"/>
</dbReference>
<evidence type="ECO:0000256" key="6">
    <source>
        <dbReference type="ARBA" id="ARBA00022884"/>
    </source>
</evidence>
<dbReference type="Pfam" id="PF00579">
    <property type="entry name" value="tRNA-synt_1b"/>
    <property type="match status" value="1"/>
</dbReference>
<evidence type="ECO:0000256" key="1">
    <source>
        <dbReference type="ARBA" id="ARBA00004496"/>
    </source>
</evidence>
<keyword evidence="2 11" id="KW-0963">Cytoplasm</keyword>
<reference evidence="13 14" key="1">
    <citation type="submission" date="2012-11" db="EMBL/GenBank/DDBJ databases">
        <title>Whole genome sequence of Acidocella aminolytica 101 = DSM 11237.</title>
        <authorList>
            <person name="Azuma Y."/>
            <person name="Higashiura N."/>
            <person name="Hirakawa H."/>
            <person name="Matsushita K."/>
        </authorList>
    </citation>
    <scope>NUCLEOTIDE SEQUENCE [LARGE SCALE GENOMIC DNA]</scope>
    <source>
        <strain evidence="14">101 / DSM 11237</strain>
    </source>
</reference>
<evidence type="ECO:0000256" key="8">
    <source>
        <dbReference type="ARBA" id="ARBA00023146"/>
    </source>
</evidence>
<dbReference type="GO" id="GO:0005829">
    <property type="term" value="C:cytosol"/>
    <property type="evidence" value="ECO:0007669"/>
    <property type="project" value="TreeGrafter"/>
</dbReference>
<dbReference type="PANTHER" id="PTHR11766">
    <property type="entry name" value="TYROSYL-TRNA SYNTHETASE"/>
    <property type="match status" value="1"/>
</dbReference>
<comment type="catalytic activity">
    <reaction evidence="9 11">
        <text>tRNA(Tyr) + L-tyrosine + ATP = L-tyrosyl-tRNA(Tyr) + AMP + diphosphate + H(+)</text>
        <dbReference type="Rhea" id="RHEA:10220"/>
        <dbReference type="Rhea" id="RHEA-COMP:9706"/>
        <dbReference type="Rhea" id="RHEA-COMP:9707"/>
        <dbReference type="ChEBI" id="CHEBI:15378"/>
        <dbReference type="ChEBI" id="CHEBI:30616"/>
        <dbReference type="ChEBI" id="CHEBI:33019"/>
        <dbReference type="ChEBI" id="CHEBI:58315"/>
        <dbReference type="ChEBI" id="CHEBI:78442"/>
        <dbReference type="ChEBI" id="CHEBI:78536"/>
        <dbReference type="ChEBI" id="CHEBI:456215"/>
        <dbReference type="EC" id="6.1.1.1"/>
    </reaction>
</comment>
<evidence type="ECO:0000256" key="11">
    <source>
        <dbReference type="HAMAP-Rule" id="MF_02006"/>
    </source>
</evidence>
<organism evidence="13 14">
    <name type="scientific">Acidocella aminolytica 101 = DSM 11237</name>
    <dbReference type="NCBI Taxonomy" id="1120923"/>
    <lineage>
        <taxon>Bacteria</taxon>
        <taxon>Pseudomonadati</taxon>
        <taxon>Pseudomonadota</taxon>
        <taxon>Alphaproteobacteria</taxon>
        <taxon>Acetobacterales</taxon>
        <taxon>Acidocellaceae</taxon>
        <taxon>Acidocella</taxon>
    </lineage>
</organism>
<comment type="caution">
    <text evidence="11">Lacks conserved residue(s) required for the propagation of feature annotation.</text>
</comment>
<dbReference type="GO" id="GO:0003723">
    <property type="term" value="F:RNA binding"/>
    <property type="evidence" value="ECO:0007669"/>
    <property type="project" value="UniProtKB-KW"/>
</dbReference>
<name>A0A0D6PDF5_9PROT</name>
<dbReference type="PANTHER" id="PTHR11766:SF0">
    <property type="entry name" value="TYROSINE--TRNA LIGASE, MITOCHONDRIAL"/>
    <property type="match status" value="1"/>
</dbReference>
<keyword evidence="7 11" id="KW-0648">Protein biosynthesis</keyword>
<evidence type="ECO:0000313" key="13">
    <source>
        <dbReference type="EMBL" id="GAN79391.1"/>
    </source>
</evidence>
<keyword evidence="4 11" id="KW-0547">Nucleotide-binding</keyword>
<dbReference type="SUPFAM" id="SSF52374">
    <property type="entry name" value="Nucleotidylyl transferase"/>
    <property type="match status" value="1"/>
</dbReference>
<accession>A0A0D6PDF5</accession>
<dbReference type="CDD" id="cd00805">
    <property type="entry name" value="TyrRS_core"/>
    <property type="match status" value="1"/>
</dbReference>
<evidence type="ECO:0000256" key="10">
    <source>
        <dbReference type="ARBA" id="ARBA00060965"/>
    </source>
</evidence>
<evidence type="ECO:0000256" key="12">
    <source>
        <dbReference type="PROSITE-ProRule" id="PRU00182"/>
    </source>
</evidence>
<comment type="similarity">
    <text evidence="10 11">Belongs to the class-I aminoacyl-tRNA synthetase family. TyrS type 1 subfamily.</text>
</comment>
<evidence type="ECO:0000256" key="9">
    <source>
        <dbReference type="ARBA" id="ARBA00048248"/>
    </source>
</evidence>
<comment type="function">
    <text evidence="11">Catalyzes the attachment of tyrosine to tRNA(Tyr) in a two-step reaction: tyrosine is first activated by ATP to form Tyr-AMP and then transferred to the acceptor end of tRNA(Tyr).</text>
</comment>
<evidence type="ECO:0000313" key="14">
    <source>
        <dbReference type="Proteomes" id="UP000032668"/>
    </source>
</evidence>
<evidence type="ECO:0000256" key="4">
    <source>
        <dbReference type="ARBA" id="ARBA00022741"/>
    </source>
</evidence>
<dbReference type="GO" id="GO:0042803">
    <property type="term" value="F:protein homodimerization activity"/>
    <property type="evidence" value="ECO:0007669"/>
    <property type="project" value="UniProtKB-ARBA"/>
</dbReference>
<keyword evidence="6 12" id="KW-0694">RNA-binding</keyword>
<evidence type="ECO:0000256" key="2">
    <source>
        <dbReference type="ARBA" id="ARBA00022490"/>
    </source>
</evidence>
<evidence type="ECO:0000256" key="3">
    <source>
        <dbReference type="ARBA" id="ARBA00022598"/>
    </source>
</evidence>
<dbReference type="Gene3D" id="3.10.290.10">
    <property type="entry name" value="RNA-binding S4 domain"/>
    <property type="match status" value="1"/>
</dbReference>
<dbReference type="InterPro" id="IPR002305">
    <property type="entry name" value="aa-tRNA-synth_Ic"/>
</dbReference>
<dbReference type="InterPro" id="IPR002307">
    <property type="entry name" value="Tyr-tRNA-ligase"/>
</dbReference>
<dbReference type="AlphaFoldDB" id="A0A0D6PDF5"/>
<comment type="subcellular location">
    <subcellularLocation>
        <location evidence="1 11">Cytoplasm</location>
    </subcellularLocation>
</comment>
<feature type="binding site" evidence="11">
    <location>
        <position position="178"/>
    </location>
    <ligand>
        <name>L-tyrosine</name>
        <dbReference type="ChEBI" id="CHEBI:58315"/>
    </ligand>
</feature>
<dbReference type="STRING" id="1120923.SAMN02746095_00387"/>
<sequence length="410" mass="44666">MAKSEFLVEAKARGFIFQCTDEAALDEACASGSIAGYAGFDLTADSLHVGHMIPIMLLRLFQRHGHRPVALMGGGTTRIGDPSFREEARQLLSDEQIAKNLVGIRKNLEAFINFGEGPNDAILVNNADWLDQLSYIGLLREVGVHFSVNRMLSFDSVKSRLDREQGLTFLEFNYSILQSYDFRELNRRQNVVLQMGGSDQWGNIVSGIELVRRTDQKSVFGLTTPLITTASGQKMGKSAAGAVWLSAEKLSPYQYWQFWRNTEDADVGRFLRLFTDVPLDEIARLEALGGAEINQAKIILATEATTLAHGRAAAEEAAETARKLFTEGVAAGALPSITLTTAEFGEGLPAFALFVKAGLAGSNGEARRLIRGGGARLDDAVIVDEAQLILPKPEQKLSAGKKQHVLVKVA</sequence>
<keyword evidence="5 11" id="KW-0067">ATP-binding</keyword>
<dbReference type="FunFam" id="1.10.240.10:FF:000001">
    <property type="entry name" value="Tyrosine--tRNA ligase"/>
    <property type="match status" value="1"/>
</dbReference>
<proteinExistence type="inferred from homology"/>
<keyword evidence="3 11" id="KW-0436">Ligase</keyword>
<dbReference type="RefSeq" id="WP_048877835.1">
    <property type="nucleotide sequence ID" value="NZ_BANC01000020.1"/>
</dbReference>
<dbReference type="PROSITE" id="PS50889">
    <property type="entry name" value="S4"/>
    <property type="match status" value="1"/>
</dbReference>
<dbReference type="OrthoDB" id="9804243at2"/>
<feature type="binding site" evidence="11">
    <location>
        <position position="37"/>
    </location>
    <ligand>
        <name>L-tyrosine</name>
        <dbReference type="ChEBI" id="CHEBI:58315"/>
    </ligand>
</feature>
<comment type="caution">
    <text evidence="13">The sequence shown here is derived from an EMBL/GenBank/DDBJ whole genome shotgun (WGS) entry which is preliminary data.</text>
</comment>
<feature type="short sequence motif" description="'KMSKS' region" evidence="11">
    <location>
        <begin position="234"/>
        <end position="238"/>
    </location>
</feature>